<sequence length="192" mass="21453">MAQQLSALNLDYEFIDAIDGTKLSNEEILHNTKPVSYAVTCGEIGCSLSHIKVYKKIEAENIPIALILEDDALLSHATVSALREIEELNLKKPTVILLTEDPKYIGNPLYNTHLKNHKIYKVLEGACSHGYILNNSAARKMADFLYPVWMVADKWQLLNEYSICNVEAVVPPDRGTKKIHVGGNKKTPFLCS</sequence>
<dbReference type="Proteomes" id="UP000031668">
    <property type="component" value="Unassembled WGS sequence"/>
</dbReference>
<gene>
    <name evidence="2" type="ORF">RF11_01686</name>
</gene>
<keyword evidence="3" id="KW-1185">Reference proteome</keyword>
<reference evidence="2 3" key="1">
    <citation type="journal article" date="2014" name="Genome Biol. Evol.">
        <title>The genome of the myxosporean Thelohanellus kitauei shows adaptations to nutrient acquisition within its fish host.</title>
        <authorList>
            <person name="Yang Y."/>
            <person name="Xiong J."/>
            <person name="Zhou Z."/>
            <person name="Huo F."/>
            <person name="Miao W."/>
            <person name="Ran C."/>
            <person name="Liu Y."/>
            <person name="Zhang J."/>
            <person name="Feng J."/>
            <person name="Wang M."/>
            <person name="Wang M."/>
            <person name="Wang L."/>
            <person name="Yao B."/>
        </authorList>
    </citation>
    <scope>NUCLEOTIDE SEQUENCE [LARGE SCALE GENOMIC DNA]</scope>
    <source>
        <strain evidence="2">Wuqing</strain>
    </source>
</reference>
<dbReference type="Pfam" id="PF01755">
    <property type="entry name" value="Glyco_transf_25"/>
    <property type="match status" value="1"/>
</dbReference>
<dbReference type="OrthoDB" id="47375at2759"/>
<organism evidence="2 3">
    <name type="scientific">Thelohanellus kitauei</name>
    <name type="common">Myxosporean</name>
    <dbReference type="NCBI Taxonomy" id="669202"/>
    <lineage>
        <taxon>Eukaryota</taxon>
        <taxon>Metazoa</taxon>
        <taxon>Cnidaria</taxon>
        <taxon>Myxozoa</taxon>
        <taxon>Myxosporea</taxon>
        <taxon>Bivalvulida</taxon>
        <taxon>Platysporina</taxon>
        <taxon>Myxobolidae</taxon>
        <taxon>Thelohanellus</taxon>
    </lineage>
</organism>
<comment type="caution">
    <text evidence="2">The sequence shown here is derived from an EMBL/GenBank/DDBJ whole genome shotgun (WGS) entry which is preliminary data.</text>
</comment>
<dbReference type="AlphaFoldDB" id="A0A0C2MWY4"/>
<evidence type="ECO:0000259" key="1">
    <source>
        <dbReference type="Pfam" id="PF01755"/>
    </source>
</evidence>
<dbReference type="InterPro" id="IPR002654">
    <property type="entry name" value="Glyco_trans_25"/>
</dbReference>
<dbReference type="EMBL" id="JWZT01002738">
    <property type="protein sequence ID" value="KII68655.1"/>
    <property type="molecule type" value="Genomic_DNA"/>
</dbReference>
<proteinExistence type="predicted"/>
<dbReference type="CDD" id="cd06532">
    <property type="entry name" value="Glyco_transf_25"/>
    <property type="match status" value="1"/>
</dbReference>
<evidence type="ECO:0000313" key="2">
    <source>
        <dbReference type="EMBL" id="KII68655.1"/>
    </source>
</evidence>
<evidence type="ECO:0000313" key="3">
    <source>
        <dbReference type="Proteomes" id="UP000031668"/>
    </source>
</evidence>
<name>A0A0C2MWY4_THEKT</name>
<accession>A0A0C2MWY4</accession>
<feature type="domain" description="Glycosyl transferase family 25" evidence="1">
    <location>
        <begin position="1"/>
        <end position="153"/>
    </location>
</feature>
<protein>
    <recommendedName>
        <fullName evidence="1">Glycosyl transferase family 25 domain-containing protein</fullName>
    </recommendedName>
</protein>